<proteinExistence type="predicted"/>
<evidence type="ECO:0000313" key="1">
    <source>
        <dbReference type="EMBL" id="PSK90365.1"/>
    </source>
</evidence>
<gene>
    <name evidence="1" type="ORF">B0I18_10895</name>
</gene>
<dbReference type="Proteomes" id="UP000240572">
    <property type="component" value="Unassembled WGS sequence"/>
</dbReference>
<dbReference type="RefSeq" id="WP_106524243.1">
    <property type="nucleotide sequence ID" value="NZ_PYGD01000008.1"/>
</dbReference>
<accession>A0A2P8CZH1</accession>
<dbReference type="EMBL" id="PYGD01000008">
    <property type="protein sequence ID" value="PSK90365.1"/>
    <property type="molecule type" value="Genomic_DNA"/>
</dbReference>
<name>A0A2P8CZH1_9BACT</name>
<protein>
    <submittedName>
        <fullName evidence="1">Uncharacterized protein</fullName>
    </submittedName>
</protein>
<dbReference type="AlphaFoldDB" id="A0A2P8CZH1"/>
<organism evidence="1 2">
    <name type="scientific">Taibaiella chishuiensis</name>
    <dbReference type="NCBI Taxonomy" id="1434707"/>
    <lineage>
        <taxon>Bacteria</taxon>
        <taxon>Pseudomonadati</taxon>
        <taxon>Bacteroidota</taxon>
        <taxon>Chitinophagia</taxon>
        <taxon>Chitinophagales</taxon>
        <taxon>Chitinophagaceae</taxon>
        <taxon>Taibaiella</taxon>
    </lineage>
</organism>
<sequence>MYIGRIAIFLSFIFFITKHAYGNSAADSFVKNNFCFFLKSGFPDYGNKQFRPVFIAHHQDSIARQKAYSGFFWDDQCKIFRDEKSAFKEDIIDFETVEKSNCKKASVFKKVFVKRARMEVFCYDPYTRDGNTYCRYVFRYRNSYLNLMVKMNSGNKVVRFCYHLLLS</sequence>
<keyword evidence="2" id="KW-1185">Reference proteome</keyword>
<reference evidence="1 2" key="1">
    <citation type="submission" date="2018-03" db="EMBL/GenBank/DDBJ databases">
        <title>Genomic Encyclopedia of Type Strains, Phase III (KMG-III): the genomes of soil and plant-associated and newly described type strains.</title>
        <authorList>
            <person name="Whitman W."/>
        </authorList>
    </citation>
    <scope>NUCLEOTIDE SEQUENCE [LARGE SCALE GENOMIC DNA]</scope>
    <source>
        <strain evidence="1 2">CGMCC 1.12700</strain>
    </source>
</reference>
<evidence type="ECO:0000313" key="2">
    <source>
        <dbReference type="Proteomes" id="UP000240572"/>
    </source>
</evidence>
<comment type="caution">
    <text evidence="1">The sequence shown here is derived from an EMBL/GenBank/DDBJ whole genome shotgun (WGS) entry which is preliminary data.</text>
</comment>